<evidence type="ECO:0000313" key="1">
    <source>
        <dbReference type="EMBL" id="KAH8004891.1"/>
    </source>
</evidence>
<gene>
    <name evidence="1" type="ORF">K3G42_020787</name>
</gene>
<evidence type="ECO:0000313" key="2">
    <source>
        <dbReference type="Proteomes" id="UP000827872"/>
    </source>
</evidence>
<dbReference type="Proteomes" id="UP000827872">
    <property type="component" value="Linkage Group LG04"/>
</dbReference>
<keyword evidence="2" id="KW-1185">Reference proteome</keyword>
<protein>
    <submittedName>
        <fullName evidence="1">Uncharacterized protein</fullName>
    </submittedName>
</protein>
<comment type="caution">
    <text evidence="1">The sequence shown here is derived from an EMBL/GenBank/DDBJ whole genome shotgun (WGS) entry which is preliminary data.</text>
</comment>
<sequence>MSTTINTTVELSPFAYSNAVYSSTGKSPFHIVSGQEAKPLPLLEQRVEEPGDLQRWVTNLQGSWEAIQKALQKAEGEYKQQADKKRQRAVCIPLHQKPTWTPGVLQTRAQVHWPIHGIEGHKLCGSRVRTGFLKLGILLLSNKHY</sequence>
<name>A0ACB8FII4_9SAUR</name>
<reference evidence="1" key="1">
    <citation type="submission" date="2021-08" db="EMBL/GenBank/DDBJ databases">
        <title>The first chromosome-level gecko genome reveals the dynamic sex chromosomes of Neotropical dwarf geckos (Sphaerodactylidae: Sphaerodactylus).</title>
        <authorList>
            <person name="Pinto B.J."/>
            <person name="Keating S.E."/>
            <person name="Gamble T."/>
        </authorList>
    </citation>
    <scope>NUCLEOTIDE SEQUENCE</scope>
    <source>
        <strain evidence="1">TG3544</strain>
    </source>
</reference>
<proteinExistence type="predicted"/>
<dbReference type="EMBL" id="CM037617">
    <property type="protein sequence ID" value="KAH8004891.1"/>
    <property type="molecule type" value="Genomic_DNA"/>
</dbReference>
<organism evidence="1 2">
    <name type="scientific">Sphaerodactylus townsendi</name>
    <dbReference type="NCBI Taxonomy" id="933632"/>
    <lineage>
        <taxon>Eukaryota</taxon>
        <taxon>Metazoa</taxon>
        <taxon>Chordata</taxon>
        <taxon>Craniata</taxon>
        <taxon>Vertebrata</taxon>
        <taxon>Euteleostomi</taxon>
        <taxon>Lepidosauria</taxon>
        <taxon>Squamata</taxon>
        <taxon>Bifurcata</taxon>
        <taxon>Gekkota</taxon>
        <taxon>Sphaerodactylidae</taxon>
        <taxon>Sphaerodactylus</taxon>
    </lineage>
</organism>
<accession>A0ACB8FII4</accession>